<evidence type="ECO:0000313" key="9">
    <source>
        <dbReference type="EMBL" id="MDC0709566.1"/>
    </source>
</evidence>
<dbReference type="Proteomes" id="UP001221838">
    <property type="component" value="Unassembled WGS sequence"/>
</dbReference>
<dbReference type="InterPro" id="IPR015500">
    <property type="entry name" value="Peptidase_S8_subtilisin-rel"/>
</dbReference>
<evidence type="ECO:0000259" key="7">
    <source>
        <dbReference type="Pfam" id="PF00082"/>
    </source>
</evidence>
<keyword evidence="4" id="KW-0720">Serine protease</keyword>
<dbReference type="SUPFAM" id="SSF54897">
    <property type="entry name" value="Protease propeptides/inhibitors"/>
    <property type="match status" value="1"/>
</dbReference>
<keyword evidence="10" id="KW-1185">Reference proteome</keyword>
<evidence type="ECO:0000256" key="3">
    <source>
        <dbReference type="ARBA" id="ARBA00022801"/>
    </source>
</evidence>
<comment type="caution">
    <text evidence="5">Lacks conserved residue(s) required for the propagation of feature annotation.</text>
</comment>
<reference evidence="9 10" key="1">
    <citation type="submission" date="2022-11" db="EMBL/GenBank/DDBJ databases">
        <title>Minimal conservation of predation-associated metabolite biosynthetic gene clusters underscores biosynthetic potential of Myxococcota including descriptions for ten novel species: Archangium lansinium sp. nov., Myxococcus landrumus sp. nov., Nannocystis bai.</title>
        <authorList>
            <person name="Ahearne A."/>
            <person name="Stevens C."/>
            <person name="Dowd S."/>
        </authorList>
    </citation>
    <scope>NUCLEOTIDE SEQUENCE [LARGE SCALE GENOMIC DNA]</scope>
    <source>
        <strain evidence="9 10">NCWAL01</strain>
    </source>
</reference>
<dbReference type="InterPro" id="IPR010259">
    <property type="entry name" value="S8pro/Inhibitor_I9"/>
</dbReference>
<evidence type="ECO:0000256" key="4">
    <source>
        <dbReference type="ARBA" id="ARBA00022825"/>
    </source>
</evidence>
<evidence type="ECO:0000259" key="8">
    <source>
        <dbReference type="Pfam" id="PF05922"/>
    </source>
</evidence>
<dbReference type="InterPro" id="IPR000209">
    <property type="entry name" value="Peptidase_S8/S53_dom"/>
</dbReference>
<evidence type="ECO:0000256" key="2">
    <source>
        <dbReference type="ARBA" id="ARBA00022670"/>
    </source>
</evidence>
<dbReference type="InterPro" id="IPR034193">
    <property type="entry name" value="PCSK9_ProteinaseK-like"/>
</dbReference>
<feature type="signal peptide" evidence="6">
    <location>
        <begin position="1"/>
        <end position="20"/>
    </location>
</feature>
<comment type="caution">
    <text evidence="9">The sequence shown here is derived from an EMBL/GenBank/DDBJ whole genome shotgun (WGS) entry which is preliminary data.</text>
</comment>
<sequence>MWISKKRLMSLSLLSLVACGQDMSAGEDVAPSAVGTVENFLRSDRAVPGQYIVMLKAGTGEVEALSKDLAHRYGGEVFEVYTSAARGFAVRMSEAAAKSLARHPSVAFVEEDGLFQEEQEGFTLQTVQPTSSAGLDRIDQHTLPLNGTFTYSLTGAGVNAYIVATGIRKTHVEFQPNQVVTGYDAVTPGGDASDCVGVGTHSAGIVGGAQHGVAKGVKLWSVRVLDCQGASTTSRIISGLNWVTANHISPAVAHLPFGGAVSTALDNAVVNLINSGVPVVVPAGSNNANACNYSPARVAQAITVGSSTVSDSVASFSNYGSCVDLYAPGTATAAWYTSDTAYQTLSGGGVSSAFVTGVVALYLQGNPAASAPIVNSAIINNATQGVLTGLPAGSFNRLLYTNY</sequence>
<dbReference type="EMBL" id="JAQNDM010000002">
    <property type="protein sequence ID" value="MDC0709566.1"/>
    <property type="molecule type" value="Genomic_DNA"/>
</dbReference>
<evidence type="ECO:0000313" key="10">
    <source>
        <dbReference type="Proteomes" id="UP001221838"/>
    </source>
</evidence>
<protein>
    <submittedName>
        <fullName evidence="9">S8 family serine peptidase</fullName>
    </submittedName>
</protein>
<feature type="domain" description="Inhibitor I9" evidence="8">
    <location>
        <begin position="72"/>
        <end position="112"/>
    </location>
</feature>
<accession>A0ABT5D7M6</accession>
<name>A0ABT5D7M6_9BACT</name>
<feature type="domain" description="Peptidase S8/S53" evidence="7">
    <location>
        <begin position="162"/>
        <end position="385"/>
    </location>
</feature>
<dbReference type="InterPro" id="IPR037045">
    <property type="entry name" value="S8pro/Inhibitor_I9_sf"/>
</dbReference>
<dbReference type="Pfam" id="PF05922">
    <property type="entry name" value="Inhibitor_I9"/>
    <property type="match status" value="1"/>
</dbReference>
<dbReference type="RefSeq" id="WP_272138225.1">
    <property type="nucleotide sequence ID" value="NZ_JAQNDM010000002.1"/>
</dbReference>
<organism evidence="9 10">
    <name type="scientific">Stigmatella ashevillensis</name>
    <dbReference type="NCBI Taxonomy" id="2995309"/>
    <lineage>
        <taxon>Bacteria</taxon>
        <taxon>Pseudomonadati</taxon>
        <taxon>Myxococcota</taxon>
        <taxon>Myxococcia</taxon>
        <taxon>Myxococcales</taxon>
        <taxon>Cystobacterineae</taxon>
        <taxon>Archangiaceae</taxon>
        <taxon>Stigmatella</taxon>
    </lineage>
</organism>
<proteinExistence type="inferred from homology"/>
<dbReference type="InterPro" id="IPR036852">
    <property type="entry name" value="Peptidase_S8/S53_dom_sf"/>
</dbReference>
<dbReference type="CDD" id="cd04077">
    <property type="entry name" value="Peptidases_S8_PCSK9_ProteinaseK_like"/>
    <property type="match status" value="1"/>
</dbReference>
<dbReference type="SUPFAM" id="SSF52743">
    <property type="entry name" value="Subtilisin-like"/>
    <property type="match status" value="1"/>
</dbReference>
<keyword evidence="2" id="KW-0645">Protease</keyword>
<keyword evidence="6" id="KW-0732">Signal</keyword>
<feature type="chain" id="PRO_5045682499" evidence="6">
    <location>
        <begin position="21"/>
        <end position="403"/>
    </location>
</feature>
<gene>
    <name evidence="9" type="ORF">POL68_13935</name>
</gene>
<dbReference type="InterPro" id="IPR050131">
    <property type="entry name" value="Peptidase_S8_subtilisin-like"/>
</dbReference>
<evidence type="ECO:0000256" key="1">
    <source>
        <dbReference type="ARBA" id="ARBA00011073"/>
    </source>
</evidence>
<evidence type="ECO:0000256" key="6">
    <source>
        <dbReference type="SAM" id="SignalP"/>
    </source>
</evidence>
<dbReference type="PANTHER" id="PTHR43806:SF11">
    <property type="entry name" value="CEREVISIN-RELATED"/>
    <property type="match status" value="1"/>
</dbReference>
<dbReference type="Gene3D" id="3.30.70.80">
    <property type="entry name" value="Peptidase S8 propeptide/proteinase inhibitor I9"/>
    <property type="match status" value="1"/>
</dbReference>
<dbReference type="Pfam" id="PF00082">
    <property type="entry name" value="Peptidase_S8"/>
    <property type="match status" value="1"/>
</dbReference>
<dbReference type="PANTHER" id="PTHR43806">
    <property type="entry name" value="PEPTIDASE S8"/>
    <property type="match status" value="1"/>
</dbReference>
<dbReference type="PROSITE" id="PS51892">
    <property type="entry name" value="SUBTILASE"/>
    <property type="match status" value="1"/>
</dbReference>
<dbReference type="PROSITE" id="PS51257">
    <property type="entry name" value="PROKAR_LIPOPROTEIN"/>
    <property type="match status" value="1"/>
</dbReference>
<dbReference type="Gene3D" id="3.40.50.200">
    <property type="entry name" value="Peptidase S8/S53 domain"/>
    <property type="match status" value="1"/>
</dbReference>
<dbReference type="PRINTS" id="PR00723">
    <property type="entry name" value="SUBTILISIN"/>
</dbReference>
<comment type="similarity">
    <text evidence="1 5">Belongs to the peptidase S8 family.</text>
</comment>
<evidence type="ECO:0000256" key="5">
    <source>
        <dbReference type="PROSITE-ProRule" id="PRU01240"/>
    </source>
</evidence>
<keyword evidence="3" id="KW-0378">Hydrolase</keyword>